<dbReference type="CDD" id="cd00821">
    <property type="entry name" value="PH"/>
    <property type="match status" value="1"/>
</dbReference>
<evidence type="ECO:0000313" key="6">
    <source>
        <dbReference type="EMBL" id="EQC33527.1"/>
    </source>
</evidence>
<dbReference type="CDD" id="cd00030">
    <property type="entry name" value="C2"/>
    <property type="match status" value="5"/>
</dbReference>
<keyword evidence="1" id="KW-0479">Metal-binding</keyword>
<feature type="region of interest" description="Disordered" evidence="3">
    <location>
        <begin position="592"/>
        <end position="611"/>
    </location>
</feature>
<evidence type="ECO:0000256" key="2">
    <source>
        <dbReference type="ARBA" id="ARBA00022837"/>
    </source>
</evidence>
<feature type="compositionally biased region" description="Basic residues" evidence="3">
    <location>
        <begin position="592"/>
        <end position="604"/>
    </location>
</feature>
<dbReference type="Gene3D" id="1.10.10.10">
    <property type="entry name" value="Winged helix-like DNA-binding domain superfamily/Winged helix DNA-binding domain"/>
    <property type="match status" value="1"/>
</dbReference>
<dbReference type="InterPro" id="IPR036390">
    <property type="entry name" value="WH_DNA-bd_sf"/>
</dbReference>
<dbReference type="PANTHER" id="PTHR45911:SF4">
    <property type="entry name" value="MULTIPLE C2 AND TRANSMEMBRANE DOMAIN-CONTAINING PROTEIN"/>
    <property type="match status" value="1"/>
</dbReference>
<organism evidence="6 7">
    <name type="scientific">Saprolegnia diclina (strain VS20)</name>
    <dbReference type="NCBI Taxonomy" id="1156394"/>
    <lineage>
        <taxon>Eukaryota</taxon>
        <taxon>Sar</taxon>
        <taxon>Stramenopiles</taxon>
        <taxon>Oomycota</taxon>
        <taxon>Saprolegniomycetes</taxon>
        <taxon>Saprolegniales</taxon>
        <taxon>Saprolegniaceae</taxon>
        <taxon>Saprolegnia</taxon>
    </lineage>
</organism>
<keyword evidence="7" id="KW-1185">Reference proteome</keyword>
<sequence>MLPSHGTIILKEGYLIKRSRSNKLVPNWRRRYFRLQPGELLYFESPQEVAPRRRIPLGLDSTVSLTNDQGYNLCFMLQSTPTSDKFYVQAATETEKKAWVDAIFEALRRAKDVLNQPDPSAMLRPNLVHRRSSRTPTLQESVHLNVRVAAAKGLIAADARGTSDSYCVVTLVDKGGHLINETKRQTKVNGNDLAPVWNFDTVFGDKIDLTLVDEVRFDLFDQDLYTKDECIGTVSVPMGLFKMSVASATSSETVLDERDHGELHVIMSLSGEKLPAFFQSLERSHHSPKKEMIANNFDETDNRLEVSVVSARGLVYVDPKENAPSTAINPLAEVHVLDVHKRLLHRETYRSGIQFRTIAPTFSESSFVCGRHAPIDQAGYVKVTILHAERGDRFIPLGSVTIDLNEVSAYKLAKWYPLESAPGPDDHVGDVRLQLCLIGESRGEKLQREATRRAVTAAGHTKTIEQTELDNAQFQMLLAERHLDGAKIACAEKGYQVRHPSFYGVNGYLHGAHAQLVHANRRHQTPDHVFQNRGSIEGYALLDVAIVGVQNLTVGDRASVLPVGTYAKLEVEPTVAIIAGKKVSKPYLVRKAKSPKKSSTHRVLQHPEDRDDLNGGMVRQAIWGKKPLTAEVSPARQRLGKNEQRHEKADVMVDDRPYLRVRIVSGHSLLAGDMNGYSDPYCTIFLTDTHDVPYKKEKKKTAVVSKTLNPVWQHEEFTLGYDIDLNDAKTLLVHVKDHNNIGHATPLGRVEIPLQDLCQGSATTTSIATVAMTKRYRLVPEPWMKQERVDLGELCLETEMIGNATVLAQLLVRQKQLAAGMLSFHSSHSLMGPGDAPPTDAAVMEDEETIFTPGQHIRTYSTPGSDPQWLGDRFQLQLAYPALLTDSVPSVKYRDEGFEYDVRVTVLCGRNMLNCDRNSEADPFFTIYPVWPTGEVVHAAKQQSLTVYESRNPVWPTTSFTFGHSFDVTKISHLAIHFYDRDWGDLDTSCLAALGDPSEVNNSAWLPRHLLHKVSHAGDVDKSGARDMLEYDQKVLAFRRCGAGGNYFPGRVRHYTPFPADTYLVLFDDELDSIALLKKLLSYDAMGEIMHVRNDGTVDVQLLGEKKTYVPRVPLRLLTPIKSFPPSVDTTLAAKRPSAAAPTRAKKWASVRLHVLSLAEMRLPENVNAAVVVTLLAAPDAKHVIVTPLGEIVGLAPENETAAGLLPPPPSRASLPPPEAPKTYVVPSAHGAALAHVDPLTLEGPLLDATDAFVFRIVDQGSAKEATKGSTRVLGMAKLDVQSLLEDQPNQHLKIFPEKTLSFDTFYGVLQARTSCTRRPVDDDVIEESLLTSTLDEGKKGLDEWYADVLRKEAETSLGLSLRSLLEPGNHVELSYLARRQALRGALSARQNRQVDNLGFALNAVYRHILSVLRAIELFDEYEGLSHDDQRKFSAMHCVSALGDDDEWLYRRLNDMPLHVRKKTVVDLEMHLLQLAGATALPEVPLPDASRDEWLRVRTLRWEAINEVGDFLPLERGFVLKYAACFTGAGLISWILRLPSVLWKDGWTAFAVNEVMDDDALLMWEDPSLLTNTEAMQAPESREHALVWLKALFDAGYIESVSDKRDFADGDDRYYRLHGLEHERLHQKRKDSTFPLDLVQEVDCQTKSKGELFCKRLTDHASGFLGTQSTVSSLIGSAATTVEAMTNLKVPHLTLPNVANALSLSPQLLWDWKYALFVPGAKHEHKYIYLYDSVHATNASIVIDLSGARTLVTYSNAKVHGDDCFEVRFPTFFAPDPITNKLRKLSDADVEAAFASDVSHSIVLKATDSQVWVQAMLLAGVKVVLEKRQKVLFQRLNNTVLEAKCVKANVPFNASDPEGCFQHLMNAVFGHDKASQHSSDKQLKELRSRIRSELKKTAALKEPVTAKYGQSGIFDPPPTDARKFTRSTEYPARIYKIATPFTDANYPCKVLYKLEAAPTRMQLLLKKYGISSRVLWLEQPKAIRDLFLLYDVEYHHKNETIIEKHLLREDFHTMDGDLDPLKVHSKCVDLNVVFKPHDLEGCVSLFTTYENGETPMGRFRIPIQALSDTRELDWWFKLMPERGMLQRRELGSIRVRIEMRKHPSKTCMGSLALPPPVAQRIEKAITTKVHGQPESWLRRKRSGAAAVAKPKAPVRSVLHVDILEGRKLIVSDIVTSDPFVQLYLVGTKSGKDEEVACGKTDIVPNTLNPKWTNQGFTLGRGDDVRLDDKKALILRVFDHDSLSSNDPMGCLRLEFDKDHLGYIRRLKLHHAGPSGKETPTWLALDDNGEVEVFERLMRDTKAGQLAWAKARGNSEEDGILGRLRFRVQVTHCDFTDVPEATAPAVKAGSPLKPGASTVRANPAHSDLTRFGLELTLQSVYGKDKKATIDDASLAGFTLAFAPRTREGHLVSYDVLAEQATHDGKTPLLERLYEVILLGTSYDVTRVASYDVVLHHTERGTSLLGSLVVSTTLANATLEIECVNRDSKDVLQKVVVTFTASYLGLHRAEYVERVLAETYAYAGLDFDPRAIASLGQTAETFLWEACHVPVVVPGESISKLLFQQLTKLSESTRLHWQLTPKLLFFLLHHSLSRGKDRLAYEYTLPLDAVLARWSAVLSAVAEAKGQLTGRLHGELTPRLIATLSTLCDWTGGDTVMTAASSHDTPQTLTTLHVGDTVHAHVAPALALLPGAAVDVRSRDSTAYIAGVVACTYADAFVDVMCPPISDDLSPLTETSVVYVRTPNEECTWSNLRSATVTDIKANDGTPSYRVCFDDDNTVAWLPSTELYTYRSRVSVEHVSPLLLPNTYVRVVHDQSNRAARVVRSVGGAQYEVAFVEGGGASKTVARGYLAPLPTHLVRGIVSCVRTVEDGPPVYDVVLDNATVATNVPRDLLRCEDVALTTDALHLCAAYVPTIKIGPTSVVADSICNLWGGSSVVQTYLELPSPIQSVAVRDVVTGAVTLLAPRNESAPTSFGQYHGYVLGTQWADADKAKAAAVRQLSVKELSLPHLLSLLLAPVPHVCLTGTLAIAGANTVAFHAAMSQWTAPSQLLAIEMRRVLTLMVHAALPIDEAPTALTIVSITSVLGGKPVTDVVLREKGTVSATYKSTSKALTKVPIENLQLLIDFEARLTLPTSAEALATVASGALDRAKAVADALHAQTSLAYADSSAGTWSFDADEIACADANDTLSIQVAKRGKKDELVRDWSAPPTSELATLPLADVHLLVTTTDNKEHDVALAAYHLEQECDLRHELLPRFQASLVAAPRPNGTAVVRFHDAKDATSVVDASDIALDAVHVDVLKAHDLHTTKSTRKGSVGDFMDEEISVRVFLMTSDVPSNAGGKNRIGLTVNADGAILKDLKGQEYPKSTENVRSAHKEHHKPSVDWEAVKKTKRFTFGQPRMPLEYATKLVLEVMTSGSGAVLSGPTHTTGAASNFASSSNCLGFATLDLATLPKHAKEVSIPLHRKGHPEDREPRGSLTLRVQRETLLTVGTTVHVRRCAPLDKWVLCPHELVLRSLRYKTKHAERGLVEKLHGEVLAAAKSVEHEHEVQKLLQLVRLDDDQVSFTSRTVSVVLKPRQDASSYVAVVPPMTLSQVSAADVIAAGRATADAVVEMLSPRHKHRRLKWSADFVEKKPSDTEHVVADHRSPFEVATDRLRSTLLKLHYVSTTKLIPMLDKMALLSVSPSADFVEAERILTFFEDEVDELDHDDAKAFERLDKKTRVAKLTQLLGRLLKAYVRVSILVDHETRGNVNHRMTDEVVGMAIIPLLDLLDQRQHNRQYQLHLDRKGNDGLYARDLKKALVHVKTKLSFSELSMLETAIRIFKDFKANYIDTFEVARRRVTAAVVPAQRRRWQTLMGYLETLREQSVGKMHWETTPTLLEHVWDIFLSHKRQFPSQLLAFAPQIVAYRDAVVKVHARWVNLQPMLQELLAIQSRVAIDATRTPDLLELIQNQVEGLDVLRRNAWDQVEDKWLSLRDVLEELVGMQERNKLHMARAPLLLKFVSDHCSKGLNPRHADAVAAVQFRWIALTKHDGPINELRLMETHGLHWRRTYDLLRLLDEQCEGFSDVDAKALGAVKERWAQVEHWLHDFLEMQQSQKIHCKQTPYALRKFLLIRDHDLVRSKDLSVEHDHEQVEGMLEWYAHEEAKRELIRLPHHRITTDIARDNWLKYSENGRDARLLITKDEMRMNAENVRAALMDRGVLPASMPWHEIARIRKATGQWPKVVLDEIDALDAAVDKNELLRNPERVVELSTVLEDVGKGDLLWKVKHCVNENKETAIPSTMKDLLFECQRRGLATTELDALLKGLATTLQKEELTRRTIPVPANASYEKVCSILVAHQVTEVPLPVKITDIQDALVARHLDKKGDAQYVRGVRVNTVSHGALGNGPSPLGIVDSHVELLRKQLLMEAMRKRNSLIKTFPVASPVLLEETADVVELDMSGNNDALVDRFHAFLVHETYCIKLASYAALDRCARALVGVPRDQVLTKEDMALSLQKYKARLPATAFTRDELLGAAKSRLINAPTEKLLAQCPSGGNAPAMAYYAALRTTAITFQERLPFTGRVATNLGAVDAMPFEVPRELLSTTALPLNRSKLTLGYVMVDWLLGNDDTPVELRSAKSKYYLQRLQWVSAALTIRDRWWTLGRGWCDLPSDIGVGVKVLLDQLILMAGENKMHMTNAERLLKEINEKCFELRLRENDALENILFRFNENMALLEELVEHAERCINNRKLHSERTPELLHLIQQHCVTPKGLSTRHQEAYRVVTTHWLPHGRQLEELVQMHKEGTFSIHRTPEILEEMAHHTEGIAGSKEIIKPADEAENNDAFSAAQLTEWRKGRRKSMLNELRPGLSIEEPEVSAPISTEVETWKSLSPPTATKANVSPLKRSVTWSFDAEATKGEASRPALPIFQLQHKLQPRKATLTEEVCELIKSPSKWFEPKKKIARIPPRLFFPPQVARDDHE</sequence>
<dbReference type="SMART" id="SM00233">
    <property type="entry name" value="PH"/>
    <property type="match status" value="1"/>
</dbReference>
<evidence type="ECO:0008006" key="8">
    <source>
        <dbReference type="Google" id="ProtNLM"/>
    </source>
</evidence>
<name>T0RTD1_SAPDV</name>
<dbReference type="InterPro" id="IPR001849">
    <property type="entry name" value="PH_domain"/>
</dbReference>
<proteinExistence type="predicted"/>
<dbReference type="Gene3D" id="2.60.40.150">
    <property type="entry name" value="C2 domain"/>
    <property type="match status" value="5"/>
</dbReference>
<feature type="domain" description="C2" evidence="5">
    <location>
        <begin position="638"/>
        <end position="767"/>
    </location>
</feature>
<dbReference type="RefSeq" id="XP_008613167.1">
    <property type="nucleotide sequence ID" value="XM_008614945.1"/>
</dbReference>
<dbReference type="Proteomes" id="UP000030762">
    <property type="component" value="Unassembled WGS sequence"/>
</dbReference>
<dbReference type="Pfam" id="PF00168">
    <property type="entry name" value="C2"/>
    <property type="match status" value="5"/>
</dbReference>
<dbReference type="GO" id="GO:0005509">
    <property type="term" value="F:calcium ion binding"/>
    <property type="evidence" value="ECO:0007669"/>
    <property type="project" value="TreeGrafter"/>
</dbReference>
<gene>
    <name evidence="6" type="ORF">SDRG_09034</name>
</gene>
<dbReference type="SUPFAM" id="SSF49562">
    <property type="entry name" value="C2 domain (Calcium/lipid-binding domain, CaLB)"/>
    <property type="match status" value="5"/>
</dbReference>
<dbReference type="SMART" id="SM00239">
    <property type="entry name" value="C2"/>
    <property type="match status" value="5"/>
</dbReference>
<feature type="domain" description="C2" evidence="5">
    <location>
        <begin position="124"/>
        <end position="254"/>
    </location>
</feature>
<protein>
    <recommendedName>
        <fullName evidence="8">Calmodulin</fullName>
    </recommendedName>
</protein>
<feature type="domain" description="C2" evidence="5">
    <location>
        <begin position="280"/>
        <end position="420"/>
    </location>
</feature>
<dbReference type="OrthoDB" id="270970at2759"/>
<dbReference type="GeneID" id="19949761"/>
<dbReference type="GO" id="GO:0016020">
    <property type="term" value="C:membrane"/>
    <property type="evidence" value="ECO:0007669"/>
    <property type="project" value="TreeGrafter"/>
</dbReference>
<evidence type="ECO:0000259" key="5">
    <source>
        <dbReference type="PROSITE" id="PS50004"/>
    </source>
</evidence>
<dbReference type="InterPro" id="IPR000008">
    <property type="entry name" value="C2_dom"/>
</dbReference>
<feature type="domain" description="C2" evidence="5">
    <location>
        <begin position="883"/>
        <end position="1010"/>
    </location>
</feature>
<dbReference type="PROSITE" id="PS50003">
    <property type="entry name" value="PH_DOMAIN"/>
    <property type="match status" value="1"/>
</dbReference>
<dbReference type="eggNOG" id="KOG1028">
    <property type="taxonomic scope" value="Eukaryota"/>
</dbReference>
<dbReference type="EMBL" id="JH767159">
    <property type="protein sequence ID" value="EQC33527.1"/>
    <property type="molecule type" value="Genomic_DNA"/>
</dbReference>
<keyword evidence="2" id="KW-0106">Calcium</keyword>
<dbReference type="InterPro" id="IPR036388">
    <property type="entry name" value="WH-like_DNA-bd_sf"/>
</dbReference>
<dbReference type="STRING" id="1156394.T0RTD1"/>
<dbReference type="InParanoid" id="T0RTD1"/>
<reference evidence="6 7" key="1">
    <citation type="submission" date="2012-04" db="EMBL/GenBank/DDBJ databases">
        <title>The Genome Sequence of Saprolegnia declina VS20.</title>
        <authorList>
            <consortium name="The Broad Institute Genome Sequencing Platform"/>
            <person name="Russ C."/>
            <person name="Nusbaum C."/>
            <person name="Tyler B."/>
            <person name="van West P."/>
            <person name="Dieguez-Uribeondo J."/>
            <person name="de Bruijn I."/>
            <person name="Tripathy S."/>
            <person name="Jiang R."/>
            <person name="Young S.K."/>
            <person name="Zeng Q."/>
            <person name="Gargeya S."/>
            <person name="Fitzgerald M."/>
            <person name="Haas B."/>
            <person name="Abouelleil A."/>
            <person name="Alvarado L."/>
            <person name="Arachchi H.M."/>
            <person name="Berlin A."/>
            <person name="Chapman S.B."/>
            <person name="Goldberg J."/>
            <person name="Griggs A."/>
            <person name="Gujja S."/>
            <person name="Hansen M."/>
            <person name="Howarth C."/>
            <person name="Imamovic A."/>
            <person name="Larimer J."/>
            <person name="McCowen C."/>
            <person name="Montmayeur A."/>
            <person name="Murphy C."/>
            <person name="Neiman D."/>
            <person name="Pearson M."/>
            <person name="Priest M."/>
            <person name="Roberts A."/>
            <person name="Saif S."/>
            <person name="Shea T."/>
            <person name="Sisk P."/>
            <person name="Sykes S."/>
            <person name="Wortman J."/>
            <person name="Nusbaum C."/>
            <person name="Birren B."/>
        </authorList>
    </citation>
    <scope>NUCLEOTIDE SEQUENCE [LARGE SCALE GENOMIC DNA]</scope>
    <source>
        <strain evidence="6 7">VS20</strain>
    </source>
</reference>
<evidence type="ECO:0000256" key="1">
    <source>
        <dbReference type="ARBA" id="ARBA00022723"/>
    </source>
</evidence>
<evidence type="ECO:0000313" key="7">
    <source>
        <dbReference type="Proteomes" id="UP000030762"/>
    </source>
</evidence>
<dbReference type="OMA" id="WHEIARI"/>
<dbReference type="VEuPathDB" id="FungiDB:SDRG_09034"/>
<accession>T0RTD1</accession>
<feature type="domain" description="C2" evidence="5">
    <location>
        <begin position="2138"/>
        <end position="2270"/>
    </location>
</feature>
<dbReference type="PANTHER" id="PTHR45911">
    <property type="entry name" value="C2 DOMAIN-CONTAINING PROTEIN"/>
    <property type="match status" value="1"/>
</dbReference>
<feature type="domain" description="PH" evidence="4">
    <location>
        <begin position="8"/>
        <end position="108"/>
    </location>
</feature>
<dbReference type="SUPFAM" id="SSF50729">
    <property type="entry name" value="PH domain-like"/>
    <property type="match status" value="1"/>
</dbReference>
<dbReference type="PROSITE" id="PS50004">
    <property type="entry name" value="C2"/>
    <property type="match status" value="5"/>
</dbReference>
<dbReference type="SUPFAM" id="SSF46785">
    <property type="entry name" value="Winged helix' DNA-binding domain"/>
    <property type="match status" value="1"/>
</dbReference>
<evidence type="ECO:0000259" key="4">
    <source>
        <dbReference type="PROSITE" id="PS50003"/>
    </source>
</evidence>
<dbReference type="Gene3D" id="2.30.29.30">
    <property type="entry name" value="Pleckstrin-homology domain (PH domain)/Phosphotyrosine-binding domain (PTB)"/>
    <property type="match status" value="1"/>
</dbReference>
<dbReference type="InterPro" id="IPR011993">
    <property type="entry name" value="PH-like_dom_sf"/>
</dbReference>
<evidence type="ECO:0000256" key="3">
    <source>
        <dbReference type="SAM" id="MobiDB-lite"/>
    </source>
</evidence>
<dbReference type="Pfam" id="PF00169">
    <property type="entry name" value="PH"/>
    <property type="match status" value="1"/>
</dbReference>
<dbReference type="InterPro" id="IPR035892">
    <property type="entry name" value="C2_domain_sf"/>
</dbReference>